<evidence type="ECO:0000256" key="7">
    <source>
        <dbReference type="RuleBase" id="RU003426"/>
    </source>
</evidence>
<evidence type="ECO:0000256" key="3">
    <source>
        <dbReference type="ARBA" id="ARBA00022723"/>
    </source>
</evidence>
<feature type="domain" description="Malic enzyme NAD-binding" evidence="8">
    <location>
        <begin position="186"/>
        <end position="439"/>
    </location>
</feature>
<dbReference type="AlphaFoldDB" id="A0A7R9NZ35"/>
<protein>
    <recommendedName>
        <fullName evidence="7">Malic enzyme</fullName>
    </recommendedName>
</protein>
<dbReference type="InterPro" id="IPR012302">
    <property type="entry name" value="Malic_NAD-bd"/>
</dbReference>
<dbReference type="SUPFAM" id="SSF53223">
    <property type="entry name" value="Aminoacid dehydrogenase-like, N-terminal domain"/>
    <property type="match status" value="1"/>
</dbReference>
<dbReference type="InterPro" id="IPR046346">
    <property type="entry name" value="Aminoacid_DH-like_N_sf"/>
</dbReference>
<dbReference type="InterPro" id="IPR015884">
    <property type="entry name" value="Malic_enzyme_CS"/>
</dbReference>
<dbReference type="SUPFAM" id="SSF51735">
    <property type="entry name" value="NAD(P)-binding Rossmann-fold domains"/>
    <property type="match status" value="1"/>
</dbReference>
<evidence type="ECO:0000256" key="1">
    <source>
        <dbReference type="ARBA" id="ARBA00001936"/>
    </source>
</evidence>
<dbReference type="PIRSF" id="PIRSF000106">
    <property type="entry name" value="ME"/>
    <property type="match status" value="1"/>
</dbReference>
<dbReference type="PANTHER" id="PTHR23406">
    <property type="entry name" value="MALIC ENZYME-RELATED"/>
    <property type="match status" value="1"/>
</dbReference>
<dbReference type="GO" id="GO:0004473">
    <property type="term" value="F:malate dehydrogenase (decarboxylating) (NADP+) activity"/>
    <property type="evidence" value="ECO:0007669"/>
    <property type="project" value="TreeGrafter"/>
</dbReference>
<dbReference type="SMART" id="SM01274">
    <property type="entry name" value="malic"/>
    <property type="match status" value="1"/>
</dbReference>
<dbReference type="GO" id="GO:0005739">
    <property type="term" value="C:mitochondrion"/>
    <property type="evidence" value="ECO:0007669"/>
    <property type="project" value="TreeGrafter"/>
</dbReference>
<dbReference type="FunFam" id="3.40.50.10380:FF:000028">
    <property type="entry name" value="NADP-dependent malic enzyme 4 chloroplastic"/>
    <property type="match status" value="1"/>
</dbReference>
<evidence type="ECO:0000256" key="4">
    <source>
        <dbReference type="ARBA" id="ARBA00023002"/>
    </source>
</evidence>
<dbReference type="PANTHER" id="PTHR23406:SF80">
    <property type="entry name" value="GH17657P-RELATED"/>
    <property type="match status" value="1"/>
</dbReference>
<dbReference type="GO" id="GO:0006108">
    <property type="term" value="P:malate metabolic process"/>
    <property type="evidence" value="ECO:0007669"/>
    <property type="project" value="TreeGrafter"/>
</dbReference>
<dbReference type="NCBIfam" id="NF010052">
    <property type="entry name" value="PRK13529.1"/>
    <property type="match status" value="1"/>
</dbReference>
<dbReference type="GO" id="GO:0051287">
    <property type="term" value="F:NAD binding"/>
    <property type="evidence" value="ECO:0007669"/>
    <property type="project" value="InterPro"/>
</dbReference>
<feature type="domain" description="Malic enzyme N-terminal" evidence="9">
    <location>
        <begin position="12"/>
        <end position="176"/>
    </location>
</feature>
<feature type="binding site" evidence="6">
    <location>
        <position position="185"/>
    </location>
    <ligand>
        <name>a divalent metal cation</name>
        <dbReference type="ChEBI" id="CHEBI:60240"/>
    </ligand>
</feature>
<dbReference type="Gene3D" id="3.40.50.720">
    <property type="entry name" value="NAD(P)-binding Rossmann-like Domain"/>
    <property type="match status" value="1"/>
</dbReference>
<dbReference type="InterPro" id="IPR001891">
    <property type="entry name" value="Malic_OxRdtase"/>
</dbReference>
<comment type="cofactor">
    <cofactor evidence="6">
        <name>Mg(2+)</name>
        <dbReference type="ChEBI" id="CHEBI:18420"/>
    </cofactor>
    <cofactor evidence="6">
        <name>Mn(2+)</name>
        <dbReference type="ChEBI" id="CHEBI:29035"/>
    </cofactor>
    <text evidence="6">Divalent metal cations. Prefers magnesium or manganese.</text>
</comment>
<dbReference type="SMART" id="SM00919">
    <property type="entry name" value="Malic_M"/>
    <property type="match status" value="1"/>
</dbReference>
<comment type="cofactor">
    <cofactor evidence="1">
        <name>Mn(2+)</name>
        <dbReference type="ChEBI" id="CHEBI:29035"/>
    </cofactor>
</comment>
<dbReference type="Pfam" id="PF00390">
    <property type="entry name" value="malic"/>
    <property type="match status" value="1"/>
</dbReference>
<evidence type="ECO:0000256" key="2">
    <source>
        <dbReference type="ARBA" id="ARBA00008785"/>
    </source>
</evidence>
<dbReference type="Pfam" id="PF03949">
    <property type="entry name" value="Malic_M"/>
    <property type="match status" value="1"/>
</dbReference>
<evidence type="ECO:0000256" key="6">
    <source>
        <dbReference type="PIRSR" id="PIRSR000106-3"/>
    </source>
</evidence>
<feature type="binding site" evidence="6">
    <location>
        <position position="161"/>
    </location>
    <ligand>
        <name>a divalent metal cation</name>
        <dbReference type="ChEBI" id="CHEBI:60240"/>
    </ligand>
</feature>
<dbReference type="InterPro" id="IPR036291">
    <property type="entry name" value="NAD(P)-bd_dom_sf"/>
</dbReference>
<reference evidence="10" key="1">
    <citation type="submission" date="2020-11" db="EMBL/GenBank/DDBJ databases">
        <authorList>
            <person name="Tran Van P."/>
        </authorList>
    </citation>
    <scope>NUCLEOTIDE SEQUENCE</scope>
</reference>
<organism evidence="10">
    <name type="scientific">Timema tahoe</name>
    <dbReference type="NCBI Taxonomy" id="61484"/>
    <lineage>
        <taxon>Eukaryota</taxon>
        <taxon>Metazoa</taxon>
        <taxon>Ecdysozoa</taxon>
        <taxon>Arthropoda</taxon>
        <taxon>Hexapoda</taxon>
        <taxon>Insecta</taxon>
        <taxon>Pterygota</taxon>
        <taxon>Neoptera</taxon>
        <taxon>Polyneoptera</taxon>
        <taxon>Phasmatodea</taxon>
        <taxon>Timematodea</taxon>
        <taxon>Timematoidea</taxon>
        <taxon>Timematidae</taxon>
        <taxon>Timema</taxon>
    </lineage>
</organism>
<accession>A0A7R9NZ35</accession>
<dbReference type="GO" id="GO:0046872">
    <property type="term" value="F:metal ion binding"/>
    <property type="evidence" value="ECO:0007669"/>
    <property type="project" value="UniProtKB-KW"/>
</dbReference>
<feature type="binding site" evidence="5">
    <location>
        <position position="326"/>
    </location>
    <ligand>
        <name>(S)-malate</name>
        <dbReference type="ChEBI" id="CHEBI:15589"/>
    </ligand>
</feature>
<dbReference type="InterPro" id="IPR037062">
    <property type="entry name" value="Malic_N_dom_sf"/>
</dbReference>
<dbReference type="CDD" id="cd05312">
    <property type="entry name" value="NAD_bind_1_malic_enz"/>
    <property type="match status" value="1"/>
</dbReference>
<evidence type="ECO:0000256" key="5">
    <source>
        <dbReference type="PIRSR" id="PIRSR000106-2"/>
    </source>
</evidence>
<feature type="binding site" evidence="5">
    <location>
        <position position="370"/>
    </location>
    <ligand>
        <name>(S)-malate</name>
        <dbReference type="ChEBI" id="CHEBI:15589"/>
    </ligand>
</feature>
<gene>
    <name evidence="10" type="ORF">TTEB3V08_LOCUS9378</name>
</gene>
<dbReference type="Gene3D" id="3.40.50.10380">
    <property type="entry name" value="Malic enzyme, N-terminal domain"/>
    <property type="match status" value="1"/>
</dbReference>
<keyword evidence="3 6" id="KW-0479">Metal-binding</keyword>
<dbReference type="FunFam" id="3.40.50.720:FF:000060">
    <property type="entry name" value="Malic enzyme"/>
    <property type="match status" value="1"/>
</dbReference>
<dbReference type="InterPro" id="IPR012301">
    <property type="entry name" value="Malic_N_dom"/>
</dbReference>
<evidence type="ECO:0000259" key="8">
    <source>
        <dbReference type="SMART" id="SM00919"/>
    </source>
</evidence>
<sequence>MKRDYCDLEKMKGKLALIHLVTEELRKRGCINASGDADVDIIKTAGKSSEHHQITLPESDVRAIVVTDGERILGLGDLGAYGMGIPVGKLALYTALAGIKPHQCLPITLDVGTNTQSLLDDPLYIGLRHKRVTGQEYDDFIDEFMRAVVKRYGQNTLIQFEDFANHNAFRFLDKYLNQYCTFNDDIQGTASVAVAGLLASLRVTKTRLSDNVILFQGAGEASLGIANLCVMAMQEEGTSSADARAKIWMVDSKGLIVKDRPEGGVTGHKVHYAQVHAPIKNLDEVVRTVKPTVLIGAAAIGGVFTPQLLKQMATLNKRPIIFALSNPTHKAECTAEDAYTHTEGKAVFASGSPFPPVVFNGQTHYPGQGNNSYIFPGVALGVICAGIRHISDEVFLIAAETLAALVTEDDLEKGSLYPPLTTIKDCSLKIAAKIAEYAYKKGIASVYPEPKDKEAFVKAQLYDYHYDQSVLPPTYPWPEVANML</sequence>
<comment type="similarity">
    <text evidence="2 7">Belongs to the malic enzymes family.</text>
</comment>
<name>A0A7R9NZ35_9NEOP</name>
<dbReference type="EMBL" id="OE004795">
    <property type="protein sequence ID" value="CAD7461469.1"/>
    <property type="molecule type" value="Genomic_DNA"/>
</dbReference>
<evidence type="ECO:0000259" key="9">
    <source>
        <dbReference type="SMART" id="SM01274"/>
    </source>
</evidence>
<dbReference type="PRINTS" id="PR00072">
    <property type="entry name" value="MALOXRDTASE"/>
</dbReference>
<feature type="binding site" evidence="5">
    <location>
        <position position="71"/>
    </location>
    <ligand>
        <name>(S)-malate</name>
        <dbReference type="ChEBI" id="CHEBI:15589"/>
    </ligand>
</feature>
<proteinExistence type="inferred from homology"/>
<feature type="binding site" evidence="6">
    <location>
        <position position="162"/>
    </location>
    <ligand>
        <name>a divalent metal cation</name>
        <dbReference type="ChEBI" id="CHEBI:60240"/>
    </ligand>
</feature>
<dbReference type="PROSITE" id="PS00331">
    <property type="entry name" value="MALIC_ENZYMES"/>
    <property type="match status" value="1"/>
</dbReference>
<keyword evidence="4 7" id="KW-0560">Oxidoreductase</keyword>
<evidence type="ECO:0000313" key="10">
    <source>
        <dbReference type="EMBL" id="CAD7461469.1"/>
    </source>
</evidence>